<accession>A0ABQ5PHG3</accession>
<reference evidence="2" key="1">
    <citation type="journal article" date="2021" name="Sci. Rep.">
        <title>An efficient direct screening system for microorganisms that activate plant immune responses based on plant-microbe interactions using cultured plant cells.</title>
        <authorList>
            <person name="Kurokawa M."/>
            <person name="Nakano M."/>
            <person name="Kitahata N."/>
            <person name="Kuchitsu K."/>
            <person name="Furuya T."/>
        </authorList>
    </citation>
    <scope>NUCLEOTIDE SEQUENCE</scope>
    <source>
        <strain evidence="2">RS3R-1</strain>
    </source>
</reference>
<evidence type="ECO:0000313" key="2">
    <source>
        <dbReference type="EMBL" id="GLH42847.1"/>
    </source>
</evidence>
<dbReference type="InterPro" id="IPR008964">
    <property type="entry name" value="Invasin/intimin_cell_adhesion"/>
</dbReference>
<keyword evidence="3" id="KW-1185">Reference proteome</keyword>
<comment type="caution">
    <text evidence="2">The sequence shown here is derived from an EMBL/GenBank/DDBJ whole genome shotgun (WGS) entry which is preliminary data.</text>
</comment>
<reference evidence="2" key="2">
    <citation type="submission" date="2022-11" db="EMBL/GenBank/DDBJ databases">
        <title>Draft genome sequencing of Pseudomonas atacamensis RS3R1.</title>
        <authorList>
            <person name="Furuya T."/>
            <person name="Kaneko H."/>
        </authorList>
    </citation>
    <scope>NUCLEOTIDE SEQUENCE</scope>
    <source>
        <strain evidence="2">RS3R-1</strain>
    </source>
</reference>
<dbReference type="Proteomes" id="UP001145022">
    <property type="component" value="Unassembled WGS sequence"/>
</dbReference>
<dbReference type="InterPro" id="IPR003343">
    <property type="entry name" value="Big_2"/>
</dbReference>
<name>A0ABQ5PHG3_9PSED</name>
<gene>
    <name evidence="2" type="ORF">RS3R1_19350</name>
</gene>
<dbReference type="EMBL" id="BSCQ01000030">
    <property type="protein sequence ID" value="GLH42847.1"/>
    <property type="molecule type" value="Genomic_DNA"/>
</dbReference>
<feature type="domain" description="BIG2" evidence="1">
    <location>
        <begin position="521"/>
        <end position="557"/>
    </location>
</feature>
<dbReference type="SUPFAM" id="SSF49373">
    <property type="entry name" value="Invasin/intimin cell-adhesion fragments"/>
    <property type="match status" value="1"/>
</dbReference>
<protein>
    <recommendedName>
        <fullName evidence="1">BIG2 domain-containing protein</fullName>
    </recommendedName>
</protein>
<sequence>MSRIRNFVEPFALTRPHAPEMVELEPAMADVHGGVTIVKANETEGLLVLMLAYLNQTKNDKLILLINDNKGPSTTIAEGKESDDTPLRLPAGLLQKGLNRIKIHIERTSGNDELTPELVLYHRTSPPGDVPPVLNLTVSHKVINQAEADKFKVTVTYANVQWYDRIFVSCNGAHHQYQLTPSSVSPLPPVPQSVVIDIPKDKLIEGGNDKTFEIKYRVVDYLTNPSGPPTWSDAVFVEVDLDKISQEPPTLVNAVSPIDVLASEGGVRVRAEFKAALANDKATLKIVDGLPGSSFPQVAFNTNQRANFTFSVAFLLAHQGKTIQVSWVLIRDGVPSGESPPLEVVIDKIAVDDPRLPTPNIAGEMGQQLNVPELPNDARVLSEKIPLMQQTHPVWVDFEGVDADGNPVTKEVSTGGPSELADRISLLAQVEWLKNLKDGSPLRVVCAVNLDGIKNKTDAVPLRVRTYTVSVVKALEIDTTPMVLDGFSLQPIVGLSINQNYDYPDNTAIRHPSGGTPPYIYTSSQTNIATVDSNGKVIGKSNGQTTIVVTDAVRSTVSYTVQVSNTFRLVRETTHVAANLLTPSWWQSRGWTPLTGDMITKIHLKHPNLGDLTQANLWPYPSTWTHLQCCAIAPILNPAPSSFILVVVAAGGYGNDFIYSPGTYAGYFRYAVWGIISL</sequence>
<evidence type="ECO:0000259" key="1">
    <source>
        <dbReference type="Pfam" id="PF02368"/>
    </source>
</evidence>
<dbReference type="Pfam" id="PF02368">
    <property type="entry name" value="Big_2"/>
    <property type="match status" value="1"/>
</dbReference>
<dbReference type="RefSeq" id="WP_281897688.1">
    <property type="nucleotide sequence ID" value="NZ_BSCQ01000030.1"/>
</dbReference>
<organism evidence="2 3">
    <name type="scientific">Pseudomonas atacamensis</name>
    <dbReference type="NCBI Taxonomy" id="2565368"/>
    <lineage>
        <taxon>Bacteria</taxon>
        <taxon>Pseudomonadati</taxon>
        <taxon>Pseudomonadota</taxon>
        <taxon>Gammaproteobacteria</taxon>
        <taxon>Pseudomonadales</taxon>
        <taxon>Pseudomonadaceae</taxon>
        <taxon>Pseudomonas</taxon>
    </lineage>
</organism>
<proteinExistence type="predicted"/>
<dbReference type="Gene3D" id="2.60.40.1080">
    <property type="match status" value="1"/>
</dbReference>
<reference evidence="2" key="3">
    <citation type="journal article" date="2023" name="J. Biotechnol.">
        <title>Draft Genome Sequences of Endophytic Pseudomonas Strains, Isolated from the Interior of Brassicaceae Plants.</title>
        <authorList>
            <person name="Kaneko H."/>
            <person name="Furuya T."/>
        </authorList>
    </citation>
    <scope>NUCLEOTIDE SEQUENCE</scope>
    <source>
        <strain evidence="2">RS3R-1</strain>
    </source>
</reference>
<evidence type="ECO:0000313" key="3">
    <source>
        <dbReference type="Proteomes" id="UP001145022"/>
    </source>
</evidence>